<gene>
    <name evidence="8" type="ORF">UCRPC4_g01928</name>
</gene>
<dbReference type="OrthoDB" id="248495at2759"/>
<dbReference type="Pfam" id="PF08311">
    <property type="entry name" value="Mad3_BUB1_I"/>
    <property type="match status" value="1"/>
</dbReference>
<dbReference type="PROSITE" id="PS51489">
    <property type="entry name" value="BUB1_N"/>
    <property type="match status" value="1"/>
</dbReference>
<feature type="compositionally biased region" description="Polar residues" evidence="5">
    <location>
        <begin position="656"/>
        <end position="667"/>
    </location>
</feature>
<accession>A0A0G2ESV3</accession>
<evidence type="ECO:0000256" key="5">
    <source>
        <dbReference type="SAM" id="MobiDB-lite"/>
    </source>
</evidence>
<keyword evidence="9" id="KW-1185">Reference proteome</keyword>
<dbReference type="InterPro" id="IPR015661">
    <property type="entry name" value="Bub1/Mad3"/>
</dbReference>
<dbReference type="GO" id="GO:0004672">
    <property type="term" value="F:protein kinase activity"/>
    <property type="evidence" value="ECO:0007669"/>
    <property type="project" value="InterPro"/>
</dbReference>
<keyword evidence="2" id="KW-0158">Chromosome</keyword>
<feature type="compositionally biased region" description="Basic and acidic residues" evidence="5">
    <location>
        <begin position="331"/>
        <end position="341"/>
    </location>
</feature>
<evidence type="ECO:0000313" key="9">
    <source>
        <dbReference type="Proteomes" id="UP000053317"/>
    </source>
</evidence>
<dbReference type="PANTHER" id="PTHR14030:SF4">
    <property type="entry name" value="BUB1 KINASE, ISOFORM A-RELATED"/>
    <property type="match status" value="1"/>
</dbReference>
<keyword evidence="8" id="KW-0418">Kinase</keyword>
<dbReference type="InterPro" id="IPR013212">
    <property type="entry name" value="Mad3/Bub1_I"/>
</dbReference>
<dbReference type="InterPro" id="IPR000719">
    <property type="entry name" value="Prot_kinase_dom"/>
</dbReference>
<comment type="caution">
    <text evidence="8">The sequence shown here is derived from an EMBL/GenBank/DDBJ whole genome shotgun (WGS) entry which is preliminary data.</text>
</comment>
<feature type="compositionally biased region" description="Basic and acidic residues" evidence="5">
    <location>
        <begin position="690"/>
        <end position="709"/>
    </location>
</feature>
<protein>
    <submittedName>
        <fullName evidence="8">Putative checkpoint serine threonine-protein kinase bub1</fullName>
    </submittedName>
</protein>
<evidence type="ECO:0000313" key="8">
    <source>
        <dbReference type="EMBL" id="KKY25289.1"/>
    </source>
</evidence>
<reference evidence="8 9" key="1">
    <citation type="submission" date="2015-05" db="EMBL/GenBank/DDBJ databases">
        <title>Distinctive expansion of gene families associated with plant cell wall degradation and secondary metabolism in the genomes of grapevine trunk pathogens.</title>
        <authorList>
            <person name="Lawrence D.P."/>
            <person name="Travadon R."/>
            <person name="Rolshausen P.E."/>
            <person name="Baumgartner K."/>
        </authorList>
    </citation>
    <scope>NUCLEOTIDE SEQUENCE [LARGE SCALE GENOMIC DNA]</scope>
    <source>
        <strain evidence="8">UCRPC4</strain>
    </source>
</reference>
<dbReference type="EMBL" id="LCWF01000045">
    <property type="protein sequence ID" value="KKY25289.1"/>
    <property type="molecule type" value="Genomic_DNA"/>
</dbReference>
<feature type="compositionally biased region" description="Basic and acidic residues" evidence="5">
    <location>
        <begin position="384"/>
        <end position="401"/>
    </location>
</feature>
<feature type="region of interest" description="Disordered" evidence="5">
    <location>
        <begin position="244"/>
        <end position="442"/>
    </location>
</feature>
<feature type="compositionally biased region" description="Polar residues" evidence="5">
    <location>
        <begin position="371"/>
        <end position="381"/>
    </location>
</feature>
<dbReference type="CDD" id="cd13981">
    <property type="entry name" value="STKc_Bub1_BubR1"/>
    <property type="match status" value="1"/>
</dbReference>
<feature type="compositionally biased region" description="Polar residues" evidence="5">
    <location>
        <begin position="342"/>
        <end position="351"/>
    </location>
</feature>
<feature type="region of interest" description="Disordered" evidence="5">
    <location>
        <begin position="466"/>
        <end position="510"/>
    </location>
</feature>
<keyword evidence="3" id="KW-0995">Kinetochore</keyword>
<keyword evidence="8" id="KW-0808">Transferase</keyword>
<sequence>MIVNDIPASMAGQADLIDFDIIESHKENIQSLPSGRSARALVNILSPLPSGNSKSPCDNETKTLNDAIRQEYENELQSIDESDDPLDVFDRYVKWTLNAYPTAQATPQSQLLPLLEKATKTFLPSAHYKNDPRYLKLWLHYIRLFSDSPRETFAFLARHKIGEGLALFYEEFAAWLEGAGRWNQAEEVYKLGIEREARPTERLMRKFAQFQQRYEQRPENSNEPSSPALPTVRPALAARIDPFASSASRPNDPQAPRPNSGVGGGASRTGKPKMAIFSDAEGAPAEQPMGAQTKGWESIGSLKDRKKENTVEAKPWAGETMKGGKRNGHVQKMEIFKDQRLQETAANQQKQNPKESPPVFHDASEVDSLAQDLQNKASLDENTTESHDSIDAKQTRAEKPPRTKKLKVREVSQETQTIKTKLGSPAGPKIRRKATAEPTMTFHSRAATDEIYSIFNQPLKCETEAEDTVSVAGDSDDDYEDDDYTSAGESTCTGRISGNTSEFGDETGNSAKLSTVNVEEDNENITLAESLGEGGASEWTEFTVPKLERGQEDLTTDNEATESRIQETGTTNEGMDDKQESKELITPVSPETQEVSHPPRYIPVPPEDQLPPKNPYRNPYQTAQNRLPFMTPIVEKTESSLAPSTIATLQEKDYFTSKTPSRSKNIPPQTPEVQEDINDSILSSPFRDVVTSEKKNKLRSEHRDDETSPAKKPKLVIARSPQAKASKGPIIHDLQVNPVDDAVRATITKSLYPPLSSYSGFHDHSNGLSNRGQEIRKYVKTQTERKSKGNSERTQTSVMPPMLCLEGSNKVYAVKRELGKGAFAPVYLLESVPSDENDIAGGTELFALKMEDPPTSWEFVVLRTLRSRLGQASRTVQSLINAQEFHLYRDECFLILDYSEQGTLLDLVNLFRADNARNGKSSDSGLDEVLAMFFAVELFRIMEDSHRCGIIHGDLKADNCLVRLEDSQLSGSYNPAGHDGWSAKGLTLIDFGRGIDVRKFRPEAQFIADWETGPQDCPEMRELRPWTWQVDYFGMAGVIHSLLFGKYIDSVVDKSAAIPSVSSSTGLSGGPVGGGVGLSAKKVWKLKEGFKRYWQGDIWSEVFSLLLNPTIVPDGDGFEKMPLQRSMKKTRERMEEWLISEGERKGLRTLVGRAERMVKERAGKGRK</sequence>
<name>A0A0G2ESV3_PHACM</name>
<dbReference type="GO" id="GO:0051754">
    <property type="term" value="P:meiotic sister chromatid cohesion, centromeric"/>
    <property type="evidence" value="ECO:0007669"/>
    <property type="project" value="TreeGrafter"/>
</dbReference>
<dbReference type="GO" id="GO:0005634">
    <property type="term" value="C:nucleus"/>
    <property type="evidence" value="ECO:0007669"/>
    <property type="project" value="TreeGrafter"/>
</dbReference>
<dbReference type="Gene3D" id="1.25.40.430">
    <property type="match status" value="1"/>
</dbReference>
<dbReference type="Gene3D" id="1.10.510.10">
    <property type="entry name" value="Transferase(Phosphotransferase) domain 1"/>
    <property type="match status" value="1"/>
</dbReference>
<evidence type="ECO:0000256" key="2">
    <source>
        <dbReference type="ARBA" id="ARBA00022454"/>
    </source>
</evidence>
<dbReference type="GO" id="GO:0007094">
    <property type="term" value="P:mitotic spindle assembly checkpoint signaling"/>
    <property type="evidence" value="ECO:0007669"/>
    <property type="project" value="InterPro"/>
</dbReference>
<feature type="compositionally biased region" description="Acidic residues" evidence="5">
    <location>
        <begin position="474"/>
        <end position="484"/>
    </location>
</feature>
<keyword evidence="4" id="KW-0137">Centromere</keyword>
<dbReference type="PROSITE" id="PS50011">
    <property type="entry name" value="PROTEIN_KINASE_DOM"/>
    <property type="match status" value="1"/>
</dbReference>
<dbReference type="SMART" id="SM00220">
    <property type="entry name" value="S_TKc"/>
    <property type="match status" value="1"/>
</dbReference>
<evidence type="ECO:0000256" key="4">
    <source>
        <dbReference type="ARBA" id="ARBA00023328"/>
    </source>
</evidence>
<dbReference type="SMART" id="SM00777">
    <property type="entry name" value="Mad3_BUB1_I"/>
    <property type="match status" value="1"/>
</dbReference>
<evidence type="ECO:0000256" key="3">
    <source>
        <dbReference type="ARBA" id="ARBA00022838"/>
    </source>
</evidence>
<dbReference type="GO" id="GO:0000776">
    <property type="term" value="C:kinetochore"/>
    <property type="evidence" value="ECO:0007669"/>
    <property type="project" value="UniProtKB-KW"/>
</dbReference>
<evidence type="ECO:0000259" key="6">
    <source>
        <dbReference type="PROSITE" id="PS50011"/>
    </source>
</evidence>
<evidence type="ECO:0000259" key="7">
    <source>
        <dbReference type="PROSITE" id="PS51489"/>
    </source>
</evidence>
<proteinExistence type="predicted"/>
<reference evidence="8 9" key="2">
    <citation type="submission" date="2015-05" db="EMBL/GenBank/DDBJ databases">
        <authorList>
            <person name="Morales-Cruz A."/>
            <person name="Amrine K.C."/>
            <person name="Cantu D."/>
        </authorList>
    </citation>
    <scope>NUCLEOTIDE SEQUENCE [LARGE SCALE GENOMIC DNA]</scope>
    <source>
        <strain evidence="8">UCRPC4</strain>
    </source>
</reference>
<feature type="compositionally biased region" description="Pro residues" evidence="5">
    <location>
        <begin position="600"/>
        <end position="614"/>
    </location>
</feature>
<dbReference type="PANTHER" id="PTHR14030">
    <property type="entry name" value="MITOTIC CHECKPOINT SERINE/THREONINE-PROTEIN KINASE BUB1"/>
    <property type="match status" value="1"/>
</dbReference>
<feature type="domain" description="Protein kinase" evidence="6">
    <location>
        <begin position="812"/>
        <end position="1167"/>
    </location>
</feature>
<dbReference type="FunFam" id="1.25.40.430:FF:000003">
    <property type="entry name" value="Checkpoint serine/threonine-protein kinase BUB1"/>
    <property type="match status" value="1"/>
</dbReference>
<dbReference type="InterPro" id="IPR008271">
    <property type="entry name" value="Ser/Thr_kinase_AS"/>
</dbReference>
<dbReference type="PROSITE" id="PS00108">
    <property type="entry name" value="PROTEIN_KINASE_ST"/>
    <property type="match status" value="1"/>
</dbReference>
<dbReference type="SUPFAM" id="SSF56112">
    <property type="entry name" value="Protein kinase-like (PK-like)"/>
    <property type="match status" value="1"/>
</dbReference>
<comment type="subcellular location">
    <subcellularLocation>
        <location evidence="1">Chromosome</location>
        <location evidence="1">Centromere</location>
        <location evidence="1">Kinetochore</location>
    </subcellularLocation>
</comment>
<feature type="compositionally biased region" description="Basic and acidic residues" evidence="5">
    <location>
        <begin position="302"/>
        <end position="311"/>
    </location>
</feature>
<organism evidence="8 9">
    <name type="scientific">Phaeomoniella chlamydospora</name>
    <name type="common">Phaeoacremonium chlamydosporum</name>
    <dbReference type="NCBI Taxonomy" id="158046"/>
    <lineage>
        <taxon>Eukaryota</taxon>
        <taxon>Fungi</taxon>
        <taxon>Dikarya</taxon>
        <taxon>Ascomycota</taxon>
        <taxon>Pezizomycotina</taxon>
        <taxon>Eurotiomycetes</taxon>
        <taxon>Chaetothyriomycetidae</taxon>
        <taxon>Phaeomoniellales</taxon>
        <taxon>Phaeomoniellaceae</taxon>
        <taxon>Phaeomoniella</taxon>
    </lineage>
</organism>
<dbReference type="GO" id="GO:0005524">
    <property type="term" value="F:ATP binding"/>
    <property type="evidence" value="ECO:0007669"/>
    <property type="project" value="InterPro"/>
</dbReference>
<evidence type="ECO:0000256" key="1">
    <source>
        <dbReference type="ARBA" id="ARBA00004629"/>
    </source>
</evidence>
<feature type="compositionally biased region" description="Polar residues" evidence="5">
    <location>
        <begin position="487"/>
        <end position="510"/>
    </location>
</feature>
<feature type="domain" description="BUB1 N-terminal" evidence="7">
    <location>
        <begin position="72"/>
        <end position="231"/>
    </location>
</feature>
<dbReference type="GO" id="GO:0032991">
    <property type="term" value="C:protein-containing complex"/>
    <property type="evidence" value="ECO:0007669"/>
    <property type="project" value="UniProtKB-ARBA"/>
</dbReference>
<feature type="region of interest" description="Disordered" evidence="5">
    <location>
        <begin position="544"/>
        <end position="622"/>
    </location>
</feature>
<dbReference type="AlphaFoldDB" id="A0A0G2ESV3"/>
<dbReference type="Proteomes" id="UP000053317">
    <property type="component" value="Unassembled WGS sequence"/>
</dbReference>
<feature type="region of interest" description="Disordered" evidence="5">
    <location>
        <begin position="651"/>
        <end position="712"/>
    </location>
</feature>
<dbReference type="InterPro" id="IPR011009">
    <property type="entry name" value="Kinase-like_dom_sf"/>
</dbReference>